<keyword evidence="18" id="KW-1185">Reference proteome</keyword>
<comment type="pathway">
    <text evidence="3">Lipid metabolism; fatty acid beta-oxidation.</text>
</comment>
<dbReference type="GO" id="GO:0005524">
    <property type="term" value="F:ATP binding"/>
    <property type="evidence" value="ECO:0007669"/>
    <property type="project" value="UniProtKB-KW"/>
</dbReference>
<evidence type="ECO:0000256" key="8">
    <source>
        <dbReference type="ARBA" id="ARBA00022840"/>
    </source>
</evidence>
<evidence type="ECO:0000256" key="9">
    <source>
        <dbReference type="ARBA" id="ARBA00022842"/>
    </source>
</evidence>
<evidence type="ECO:0000313" key="18">
    <source>
        <dbReference type="Proteomes" id="UP000006054"/>
    </source>
</evidence>
<evidence type="ECO:0000256" key="2">
    <source>
        <dbReference type="ARBA" id="ARBA00004170"/>
    </source>
</evidence>
<evidence type="ECO:0000256" key="4">
    <source>
        <dbReference type="ARBA" id="ARBA00006432"/>
    </source>
</evidence>
<feature type="domain" description="AMP-binding enzyme C-terminal" evidence="16">
    <location>
        <begin position="469"/>
        <end position="543"/>
    </location>
</feature>
<dbReference type="Pfam" id="PF00501">
    <property type="entry name" value="AMP-binding"/>
    <property type="match status" value="1"/>
</dbReference>
<evidence type="ECO:0000259" key="16">
    <source>
        <dbReference type="Pfam" id="PF13193"/>
    </source>
</evidence>
<evidence type="ECO:0000256" key="3">
    <source>
        <dbReference type="ARBA" id="ARBA00005005"/>
    </source>
</evidence>
<keyword evidence="8" id="KW-0067">ATP-binding</keyword>
<dbReference type="FunFam" id="3.40.50.12780:FF:000003">
    <property type="entry name" value="Long-chain-fatty-acid--CoA ligase FadD"/>
    <property type="match status" value="1"/>
</dbReference>
<dbReference type="Gene3D" id="3.30.300.30">
    <property type="match status" value="1"/>
</dbReference>
<gene>
    <name evidence="17" type="ordered locus">Fleli_0919</name>
</gene>
<dbReference type="Gene3D" id="2.30.38.10">
    <property type="entry name" value="Luciferase, Domain 3"/>
    <property type="match status" value="1"/>
</dbReference>
<keyword evidence="5 17" id="KW-0436">Ligase</keyword>
<dbReference type="PANTHER" id="PTHR43767">
    <property type="entry name" value="LONG-CHAIN-FATTY-ACID--COA LIGASE"/>
    <property type="match status" value="1"/>
</dbReference>
<evidence type="ECO:0000256" key="12">
    <source>
        <dbReference type="ARBA" id="ARBA00026121"/>
    </source>
</evidence>
<keyword evidence="11" id="KW-0472">Membrane</keyword>
<evidence type="ECO:0000256" key="5">
    <source>
        <dbReference type="ARBA" id="ARBA00022598"/>
    </source>
</evidence>
<reference evidence="18" key="1">
    <citation type="submission" date="2012-06" db="EMBL/GenBank/DDBJ databases">
        <title>The complete genome of Flexibacter litoralis DSM 6794.</title>
        <authorList>
            <person name="Lucas S."/>
            <person name="Copeland A."/>
            <person name="Lapidus A."/>
            <person name="Glavina del Rio T."/>
            <person name="Dalin E."/>
            <person name="Tice H."/>
            <person name="Bruce D."/>
            <person name="Goodwin L."/>
            <person name="Pitluck S."/>
            <person name="Peters L."/>
            <person name="Ovchinnikova G."/>
            <person name="Lu M."/>
            <person name="Kyrpides N."/>
            <person name="Mavromatis K."/>
            <person name="Ivanova N."/>
            <person name="Brettin T."/>
            <person name="Detter J.C."/>
            <person name="Han C."/>
            <person name="Larimer F."/>
            <person name="Land M."/>
            <person name="Hauser L."/>
            <person name="Markowitz V."/>
            <person name="Cheng J.-F."/>
            <person name="Hugenholtz P."/>
            <person name="Woyke T."/>
            <person name="Wu D."/>
            <person name="Spring S."/>
            <person name="Lang E."/>
            <person name="Kopitz M."/>
            <person name="Brambilla E."/>
            <person name="Klenk H.-P."/>
            <person name="Eisen J.A."/>
        </authorList>
    </citation>
    <scope>NUCLEOTIDE SEQUENCE [LARGE SCALE GENOMIC DNA]</scope>
    <source>
        <strain evidence="18">ATCC 23117 / DSM 6794 / NBRC 15988 / NCIMB 1366 / Sio-4</strain>
    </source>
</reference>
<dbReference type="Gene3D" id="3.40.50.980">
    <property type="match status" value="2"/>
</dbReference>
<feature type="domain" description="AMP-dependent synthetase/ligase" evidence="15">
    <location>
        <begin position="29"/>
        <end position="419"/>
    </location>
</feature>
<dbReference type="InterPro" id="IPR050237">
    <property type="entry name" value="ATP-dep_AMP-bd_enzyme"/>
</dbReference>
<dbReference type="FunFam" id="3.30.300.30:FF:000006">
    <property type="entry name" value="Long-chain-fatty-acid--CoA ligase FadD"/>
    <property type="match status" value="1"/>
</dbReference>
<comment type="cofactor">
    <cofactor evidence="1">
        <name>Mg(2+)</name>
        <dbReference type="ChEBI" id="CHEBI:18420"/>
    </cofactor>
</comment>
<dbReference type="AlphaFoldDB" id="I4AHD8"/>
<dbReference type="eggNOG" id="COG0318">
    <property type="taxonomic scope" value="Bacteria"/>
</dbReference>
<dbReference type="InterPro" id="IPR000873">
    <property type="entry name" value="AMP-dep_synth/lig_dom"/>
</dbReference>
<evidence type="ECO:0000256" key="1">
    <source>
        <dbReference type="ARBA" id="ARBA00001946"/>
    </source>
</evidence>
<dbReference type="OrthoDB" id="9778383at2"/>
<comment type="similarity">
    <text evidence="4">Belongs to the ATP-dependent AMP-binding enzyme family.</text>
</comment>
<dbReference type="SUPFAM" id="SSF56801">
    <property type="entry name" value="Acetyl-CoA synthetase-like"/>
    <property type="match status" value="1"/>
</dbReference>
<protein>
    <recommendedName>
        <fullName evidence="13">Long-chain-fatty-acid--CoA ligase</fullName>
        <ecNumber evidence="12">6.2.1.3</ecNumber>
    </recommendedName>
    <alternativeName>
        <fullName evidence="14">Long-chain acyl-CoA synthetase</fullName>
    </alternativeName>
</protein>
<keyword evidence="7" id="KW-0276">Fatty acid metabolism</keyword>
<comment type="subcellular location">
    <subcellularLocation>
        <location evidence="2">Membrane</location>
        <topology evidence="2">Peripheral membrane protein</topology>
    </subcellularLocation>
</comment>
<dbReference type="HOGENOM" id="CLU_000022_59_9_10"/>
<dbReference type="PROSITE" id="PS00455">
    <property type="entry name" value="AMP_BINDING"/>
    <property type="match status" value="1"/>
</dbReference>
<dbReference type="GO" id="GO:0016020">
    <property type="term" value="C:membrane"/>
    <property type="evidence" value="ECO:0007669"/>
    <property type="project" value="UniProtKB-SubCell"/>
</dbReference>
<evidence type="ECO:0000256" key="7">
    <source>
        <dbReference type="ARBA" id="ARBA00022832"/>
    </source>
</evidence>
<dbReference type="Proteomes" id="UP000006054">
    <property type="component" value="Chromosome"/>
</dbReference>
<evidence type="ECO:0000256" key="13">
    <source>
        <dbReference type="ARBA" id="ARBA00039545"/>
    </source>
</evidence>
<evidence type="ECO:0000313" key="17">
    <source>
        <dbReference type="EMBL" id="AFM03373.1"/>
    </source>
</evidence>
<dbReference type="InterPro" id="IPR025110">
    <property type="entry name" value="AMP-bd_C"/>
</dbReference>
<dbReference type="EMBL" id="CP003345">
    <property type="protein sequence ID" value="AFM03373.1"/>
    <property type="molecule type" value="Genomic_DNA"/>
</dbReference>
<sequence>MDKIWLKSYPEGIPAEINLDEYSSLLDLFDESIAKFGNQIAYENMGATLTFNELDEKSAAFAAYLQRKGLKKGDRFVIQSPNLIQYPIAIFGVLRAGLIVVNTNPLYTPKEMEHQFTDSGAKGILILANFASNLEKIIQNTDIEHVFVTEVADMIGGIKGWAMNMAIKYLKKMVPAYSLPQAISFTDALYEGKKYNYSKPKIDSEDIAFLQYTGGTTGVSKGAMLTHRNIVANMQQLVAWINASPIEEGVETGITALPLYHIFALTFNCFGFLRYGVKNVLITNPRDMKGFVEELKKHKMGMISGVNTLFNGLLNQPEFKNVDFSHLKVALGGGMAVQEAVNNRWKAVTGKPIAEAYGLTETSPGLIVNPLAGDVRIGWIGLPISSTDVRILDDAGNDVEIGQPGEICGKGPQVMKGYWNRPEETANTMIGDYFKTGDIGIMDEEGYFKIVDRKKEMILVSGFNVYPNEIEGVIALNDKVLEVGVIGIPDEKSHEAIMACIVKKDDSLTKEEIRAFCKEHLTGYKVPKHVVFKEELPKSNVGKILRRVLKEEQMAEKS</sequence>
<keyword evidence="6" id="KW-0547">Nucleotide-binding</keyword>
<dbReference type="PATRIC" id="fig|880071.3.peg.898"/>
<dbReference type="PANTHER" id="PTHR43767:SF8">
    <property type="entry name" value="LONG-CHAIN-FATTY-ACID--COA LIGASE"/>
    <property type="match status" value="1"/>
</dbReference>
<dbReference type="EC" id="6.2.1.3" evidence="12"/>
<evidence type="ECO:0000256" key="6">
    <source>
        <dbReference type="ARBA" id="ARBA00022741"/>
    </source>
</evidence>
<evidence type="ECO:0000256" key="10">
    <source>
        <dbReference type="ARBA" id="ARBA00023098"/>
    </source>
</evidence>
<name>I4AHD8_BERLS</name>
<proteinExistence type="inferred from homology"/>
<accession>I4AHD8</accession>
<evidence type="ECO:0000256" key="14">
    <source>
        <dbReference type="ARBA" id="ARBA00042773"/>
    </source>
</evidence>
<evidence type="ECO:0000259" key="15">
    <source>
        <dbReference type="Pfam" id="PF00501"/>
    </source>
</evidence>
<dbReference type="KEGG" id="fli:Fleli_0919"/>
<dbReference type="InterPro" id="IPR045851">
    <property type="entry name" value="AMP-bd_C_sf"/>
</dbReference>
<evidence type="ECO:0000256" key="11">
    <source>
        <dbReference type="ARBA" id="ARBA00023136"/>
    </source>
</evidence>
<dbReference type="STRING" id="880071.Fleli_0919"/>
<dbReference type="CDD" id="cd05936">
    <property type="entry name" value="FC-FACS_FadD_like"/>
    <property type="match status" value="1"/>
</dbReference>
<dbReference type="GO" id="GO:0004467">
    <property type="term" value="F:long-chain fatty acid-CoA ligase activity"/>
    <property type="evidence" value="ECO:0007669"/>
    <property type="project" value="UniProtKB-EC"/>
</dbReference>
<dbReference type="InterPro" id="IPR020845">
    <property type="entry name" value="AMP-binding_CS"/>
</dbReference>
<dbReference type="RefSeq" id="WP_014796831.1">
    <property type="nucleotide sequence ID" value="NC_018018.1"/>
</dbReference>
<keyword evidence="10" id="KW-0443">Lipid metabolism</keyword>
<keyword evidence="9" id="KW-0460">Magnesium</keyword>
<dbReference type="Pfam" id="PF13193">
    <property type="entry name" value="AMP-binding_C"/>
    <property type="match status" value="1"/>
</dbReference>
<organism evidence="17 18">
    <name type="scientific">Bernardetia litoralis (strain ATCC 23117 / DSM 6794 / NBRC 15988 / NCIMB 1366 / Fx l1 / Sio-4)</name>
    <name type="common">Flexibacter litoralis</name>
    <dbReference type="NCBI Taxonomy" id="880071"/>
    <lineage>
        <taxon>Bacteria</taxon>
        <taxon>Pseudomonadati</taxon>
        <taxon>Bacteroidota</taxon>
        <taxon>Cytophagia</taxon>
        <taxon>Cytophagales</taxon>
        <taxon>Bernardetiaceae</taxon>
        <taxon>Bernardetia</taxon>
    </lineage>
</organism>